<dbReference type="RefSeq" id="WP_274140736.1">
    <property type="nucleotide sequence ID" value="NZ_JAJUBB010000003.1"/>
</dbReference>
<dbReference type="CDD" id="cd06225">
    <property type="entry name" value="HAMP"/>
    <property type="match status" value="1"/>
</dbReference>
<evidence type="ECO:0000313" key="13">
    <source>
        <dbReference type="EMBL" id="MDD1780614.1"/>
    </source>
</evidence>
<evidence type="ECO:0000256" key="7">
    <source>
        <dbReference type="PROSITE-ProRule" id="PRU00169"/>
    </source>
</evidence>
<dbReference type="InterPro" id="IPR004358">
    <property type="entry name" value="Sig_transdc_His_kin-like_C"/>
</dbReference>
<dbReference type="SUPFAM" id="SSF55874">
    <property type="entry name" value="ATPase domain of HSP90 chaperone/DNA topoisomerase II/histidine kinase"/>
    <property type="match status" value="1"/>
</dbReference>
<dbReference type="Gene3D" id="6.10.340.10">
    <property type="match status" value="1"/>
</dbReference>
<keyword evidence="8" id="KW-0812">Transmembrane</keyword>
<dbReference type="Gene3D" id="1.20.58.920">
    <property type="match status" value="1"/>
</dbReference>
<dbReference type="InterPro" id="IPR011006">
    <property type="entry name" value="CheY-like_superfamily"/>
</dbReference>
<dbReference type="SUPFAM" id="SSF55785">
    <property type="entry name" value="PYP-like sensor domain (PAS domain)"/>
    <property type="match status" value="1"/>
</dbReference>
<evidence type="ECO:0000313" key="14">
    <source>
        <dbReference type="Proteomes" id="UP001149821"/>
    </source>
</evidence>
<dbReference type="SMART" id="SM00304">
    <property type="entry name" value="HAMP"/>
    <property type="match status" value="1"/>
</dbReference>
<keyword evidence="4 7" id="KW-0597">Phosphoprotein</keyword>
<gene>
    <name evidence="13" type="ORF">LRP49_05300</name>
</gene>
<dbReference type="SMART" id="SM00448">
    <property type="entry name" value="REC"/>
    <property type="match status" value="1"/>
</dbReference>
<name>A0ABT5QJ14_9GAMM</name>
<organism evidence="13 14">
    <name type="scientific">Enterovibrio qingdaonensis</name>
    <dbReference type="NCBI Taxonomy" id="2899818"/>
    <lineage>
        <taxon>Bacteria</taxon>
        <taxon>Pseudomonadati</taxon>
        <taxon>Pseudomonadota</taxon>
        <taxon>Gammaproteobacteria</taxon>
        <taxon>Vibrionales</taxon>
        <taxon>Vibrionaceae</taxon>
        <taxon>Enterovibrio</taxon>
    </lineage>
</organism>
<dbReference type="SMART" id="SM00388">
    <property type="entry name" value="HisKA"/>
    <property type="match status" value="1"/>
</dbReference>
<dbReference type="InterPro" id="IPR036097">
    <property type="entry name" value="HisK_dim/P_sf"/>
</dbReference>
<dbReference type="Pfam" id="PF12860">
    <property type="entry name" value="PAS_7"/>
    <property type="match status" value="1"/>
</dbReference>
<evidence type="ECO:0000259" key="9">
    <source>
        <dbReference type="PROSITE" id="PS50109"/>
    </source>
</evidence>
<feature type="domain" description="Histidine kinase" evidence="9">
    <location>
        <begin position="472"/>
        <end position="686"/>
    </location>
</feature>
<evidence type="ECO:0000256" key="6">
    <source>
        <dbReference type="ARBA" id="ARBA00022777"/>
    </source>
</evidence>
<dbReference type="InterPro" id="IPR036890">
    <property type="entry name" value="HATPase_C_sf"/>
</dbReference>
<keyword evidence="6" id="KW-0418">Kinase</keyword>
<evidence type="ECO:0000256" key="4">
    <source>
        <dbReference type="ARBA" id="ARBA00022553"/>
    </source>
</evidence>
<dbReference type="CDD" id="cd00082">
    <property type="entry name" value="HisKA"/>
    <property type="match status" value="1"/>
</dbReference>
<dbReference type="SMART" id="SM00387">
    <property type="entry name" value="HATPase_c"/>
    <property type="match status" value="1"/>
</dbReference>
<evidence type="ECO:0000256" key="1">
    <source>
        <dbReference type="ARBA" id="ARBA00000085"/>
    </source>
</evidence>
<dbReference type="InterPro" id="IPR003594">
    <property type="entry name" value="HATPase_dom"/>
</dbReference>
<evidence type="ECO:0000259" key="10">
    <source>
        <dbReference type="PROSITE" id="PS50110"/>
    </source>
</evidence>
<dbReference type="SUPFAM" id="SSF158472">
    <property type="entry name" value="HAMP domain-like"/>
    <property type="match status" value="1"/>
</dbReference>
<keyword evidence="14" id="KW-1185">Reference proteome</keyword>
<protein>
    <recommendedName>
        <fullName evidence="3">histidine kinase</fullName>
        <ecNumber evidence="3">2.7.13.3</ecNumber>
    </recommendedName>
</protein>
<dbReference type="PROSITE" id="PS50110">
    <property type="entry name" value="RESPONSE_REGULATORY"/>
    <property type="match status" value="1"/>
</dbReference>
<proteinExistence type="predicted"/>
<dbReference type="Proteomes" id="UP001149821">
    <property type="component" value="Unassembled WGS sequence"/>
</dbReference>
<dbReference type="InterPro" id="IPR000014">
    <property type="entry name" value="PAS"/>
</dbReference>
<evidence type="ECO:0000256" key="8">
    <source>
        <dbReference type="SAM" id="Phobius"/>
    </source>
</evidence>
<dbReference type="Gene3D" id="3.30.565.10">
    <property type="entry name" value="Histidine kinase-like ATPase, C-terminal domain"/>
    <property type="match status" value="1"/>
</dbReference>
<sequence>MQAQSIRPRLMMTLSALLFLTTLMASVAVYTLWQNQHLLDDVTSTTLVDTQTSLILSENVAQIAALAPYIATSARPFQVQEEKAKLATRIQTLSDVAGRLSDPRYAGELSQRVAKVEESLTRLMSNVERELYIREDLLAQQFNLDPLQKYRFGRAFIDAYSQNPTYISQGWIDNVVTLFAERSDTTQERHTVMPVFAALSRGIQHVQQLRQENAYLLASIRAQSDRMADYVQTIVSDHQQSVSEQQKHAKQAITRATLVMGFILVTLSCGVFYLFRFNNKMAKDLELVTEEMLNLAKGDTTITPVELERHDEIGQLAQAFGAFQRNAIEKVHATQALHSQKTLLETLFNEMQDGLSAYDAQDTLLAWNSSYATLLGIEESKLSVGMSIKSVQSLLPKTLSTTEDPTRTHERQHIPQSFERQFVDGRIIEYRSQPIPSGGFITLYRDLTEKRLLDQQLRQAQKMETLGQLTGGIAHDFNNLLSALSGNLELLSLSARISEESRIYLNRALTVTEKGSHLIDRLLAFSRKSSLHPEALHLEDTLQELSDLLEYTLEGNSQLVMNLAADPHTIFVDKNGLESALMNLLLNANAAMPEGGRVTVSTRSCSLSADEPSAVSIEILDEGQGIPPHLLNKVMEPFFTTKDKGQGSGLGLSMVYGFVEQSNGYVTVESTINHGTTFTLVFPSTVTEKTSSRGSPIEENNVVLAGLNLLLVEDDEDVATPLIDVLKRHNVRVTCVHTSRDALLFCDSVTPDLILSDINLGEGLNGTAFKRKLSKTHPSVPVLLMSGLPKSDLIGQFDFDPAWSLITKPINHHQLFKLLSSYYSAR</sequence>
<keyword evidence="8" id="KW-1133">Transmembrane helix</keyword>
<dbReference type="PROSITE" id="PS50109">
    <property type="entry name" value="HIS_KIN"/>
    <property type="match status" value="1"/>
</dbReference>
<dbReference type="InterPro" id="IPR003660">
    <property type="entry name" value="HAMP_dom"/>
</dbReference>
<dbReference type="PANTHER" id="PTHR43065">
    <property type="entry name" value="SENSOR HISTIDINE KINASE"/>
    <property type="match status" value="1"/>
</dbReference>
<dbReference type="Pfam" id="PF00512">
    <property type="entry name" value="HisKA"/>
    <property type="match status" value="1"/>
</dbReference>
<dbReference type="EMBL" id="JAJUBB010000003">
    <property type="protein sequence ID" value="MDD1780614.1"/>
    <property type="molecule type" value="Genomic_DNA"/>
</dbReference>
<dbReference type="InterPro" id="IPR005467">
    <property type="entry name" value="His_kinase_dom"/>
</dbReference>
<comment type="catalytic activity">
    <reaction evidence="1">
        <text>ATP + protein L-histidine = ADP + protein N-phospho-L-histidine.</text>
        <dbReference type="EC" id="2.7.13.3"/>
    </reaction>
</comment>
<dbReference type="PRINTS" id="PR00344">
    <property type="entry name" value="BCTRLSENSOR"/>
</dbReference>
<dbReference type="Gene3D" id="1.10.287.130">
    <property type="match status" value="1"/>
</dbReference>
<evidence type="ECO:0000256" key="2">
    <source>
        <dbReference type="ARBA" id="ARBA00004370"/>
    </source>
</evidence>
<feature type="domain" description="PAS" evidence="11">
    <location>
        <begin position="340"/>
        <end position="382"/>
    </location>
</feature>
<dbReference type="InterPro" id="IPR003661">
    <property type="entry name" value="HisK_dim/P_dom"/>
</dbReference>
<dbReference type="Pfam" id="PF00072">
    <property type="entry name" value="Response_reg"/>
    <property type="match status" value="1"/>
</dbReference>
<dbReference type="InterPro" id="IPR001789">
    <property type="entry name" value="Sig_transdc_resp-reg_receiver"/>
</dbReference>
<keyword evidence="8" id="KW-0472">Membrane</keyword>
<evidence type="ECO:0000259" key="11">
    <source>
        <dbReference type="PROSITE" id="PS50112"/>
    </source>
</evidence>
<dbReference type="SUPFAM" id="SSF47384">
    <property type="entry name" value="Homodimeric domain of signal transducing histidine kinase"/>
    <property type="match status" value="1"/>
</dbReference>
<dbReference type="InterPro" id="IPR035965">
    <property type="entry name" value="PAS-like_dom_sf"/>
</dbReference>
<feature type="modified residue" description="4-aspartylphosphate" evidence="7">
    <location>
        <position position="757"/>
    </location>
</feature>
<dbReference type="PROSITE" id="PS50112">
    <property type="entry name" value="PAS"/>
    <property type="match status" value="1"/>
</dbReference>
<feature type="domain" description="HAMP" evidence="12">
    <location>
        <begin position="279"/>
        <end position="332"/>
    </location>
</feature>
<comment type="caution">
    <text evidence="13">The sequence shown here is derived from an EMBL/GenBank/DDBJ whole genome shotgun (WGS) entry which is preliminary data.</text>
</comment>
<accession>A0ABT5QJ14</accession>
<dbReference type="EC" id="2.7.13.3" evidence="3"/>
<comment type="subcellular location">
    <subcellularLocation>
        <location evidence="2">Membrane</location>
    </subcellularLocation>
</comment>
<dbReference type="Gene3D" id="3.40.50.2300">
    <property type="match status" value="1"/>
</dbReference>
<dbReference type="PANTHER" id="PTHR43065:SF42">
    <property type="entry name" value="TWO-COMPONENT SENSOR PPRA"/>
    <property type="match status" value="1"/>
</dbReference>
<dbReference type="PROSITE" id="PS50885">
    <property type="entry name" value="HAMP"/>
    <property type="match status" value="1"/>
</dbReference>
<evidence type="ECO:0000256" key="3">
    <source>
        <dbReference type="ARBA" id="ARBA00012438"/>
    </source>
</evidence>
<feature type="domain" description="Response regulatory" evidence="10">
    <location>
        <begin position="708"/>
        <end position="823"/>
    </location>
</feature>
<dbReference type="Gene3D" id="3.30.450.20">
    <property type="entry name" value="PAS domain"/>
    <property type="match status" value="1"/>
</dbReference>
<dbReference type="SUPFAM" id="SSF52172">
    <property type="entry name" value="CheY-like"/>
    <property type="match status" value="1"/>
</dbReference>
<dbReference type="Pfam" id="PF00672">
    <property type="entry name" value="HAMP"/>
    <property type="match status" value="1"/>
</dbReference>
<evidence type="ECO:0000256" key="5">
    <source>
        <dbReference type="ARBA" id="ARBA00022679"/>
    </source>
</evidence>
<dbReference type="CDD" id="cd00156">
    <property type="entry name" value="REC"/>
    <property type="match status" value="1"/>
</dbReference>
<feature type="transmembrane region" description="Helical" evidence="8">
    <location>
        <begin position="256"/>
        <end position="275"/>
    </location>
</feature>
<dbReference type="InterPro" id="IPR038188">
    <property type="entry name" value="TorS_sensor_sf"/>
</dbReference>
<dbReference type="Pfam" id="PF02518">
    <property type="entry name" value="HATPase_c"/>
    <property type="match status" value="1"/>
</dbReference>
<reference evidence="13" key="1">
    <citation type="submission" date="2021-12" db="EMBL/GenBank/DDBJ databases">
        <title>Enterovibrio ZSDZ35 sp. nov. and Enterovibrio ZSDZ42 sp. nov., isolated from coastal seawater in Qingdao.</title>
        <authorList>
            <person name="Zhang P."/>
        </authorList>
    </citation>
    <scope>NUCLEOTIDE SEQUENCE</scope>
    <source>
        <strain evidence="13">ZSDZ35</strain>
    </source>
</reference>
<keyword evidence="5" id="KW-0808">Transferase</keyword>
<evidence type="ECO:0000259" key="12">
    <source>
        <dbReference type="PROSITE" id="PS50885"/>
    </source>
</evidence>